<evidence type="ECO:0000313" key="2">
    <source>
        <dbReference type="Proteomes" id="UP000306602"/>
    </source>
</evidence>
<protein>
    <submittedName>
        <fullName evidence="1">Uncharacterized protein</fullName>
    </submittedName>
</protein>
<reference evidence="1 2" key="1">
    <citation type="submission" date="2019-04" db="EMBL/GenBank/DDBJ databases">
        <title>Shimia ponticola sp. nov., isolated from seawater.</title>
        <authorList>
            <person name="Kim Y.-O."/>
            <person name="Yoon J.-H."/>
        </authorList>
    </citation>
    <scope>NUCLEOTIDE SEQUENCE [LARGE SCALE GENOMIC DNA]</scope>
    <source>
        <strain evidence="1 2">MYP11</strain>
    </source>
</reference>
<gene>
    <name evidence="1" type="ORF">E4Z66_11210</name>
</gene>
<proteinExistence type="predicted"/>
<dbReference type="AlphaFoldDB" id="A0A4S4NB21"/>
<name>A0A4S4NB21_9RHOB</name>
<sequence>MARKSKKQQVFNVALVAQAGRLQYEALLFIASLRKTTPDFPGRVLVAEPQPGPLWPRDPRIKPDIRAMMEEMGAEIVPFHAQHFGDAYPYGNKIEMLRALPEGTPFVFFDSDTLITGDLTTVPFDFARPTASLRREGTWPEIELYGPGYSAIWASLYDKFGLDFDSSIDPDQPDEYWRRYLYFNAGFFFYECPRVFGARFEDYALAIRDTPPAELVCQSLDPWLDQVALPLVIHALGGGRDTLPPGLLDGAISCHYRTFPLLYAREDDRVIALLEEIAAPNRLKKLLKGHEPIKRMVYQGRGAKARALFDQQNLPRREQAIRNQLRKNGFWMR</sequence>
<dbReference type="Proteomes" id="UP000306602">
    <property type="component" value="Unassembled WGS sequence"/>
</dbReference>
<dbReference type="InterPro" id="IPR029044">
    <property type="entry name" value="Nucleotide-diphossugar_trans"/>
</dbReference>
<dbReference type="OrthoDB" id="7684392at2"/>
<dbReference type="EMBL" id="SRKY01000003">
    <property type="protein sequence ID" value="THH35657.1"/>
    <property type="molecule type" value="Genomic_DNA"/>
</dbReference>
<keyword evidence="2" id="KW-1185">Reference proteome</keyword>
<organism evidence="1 2">
    <name type="scientific">Aliishimia ponticola</name>
    <dbReference type="NCBI Taxonomy" id="2499833"/>
    <lineage>
        <taxon>Bacteria</taxon>
        <taxon>Pseudomonadati</taxon>
        <taxon>Pseudomonadota</taxon>
        <taxon>Alphaproteobacteria</taxon>
        <taxon>Rhodobacterales</taxon>
        <taxon>Paracoccaceae</taxon>
        <taxon>Aliishimia</taxon>
    </lineage>
</organism>
<dbReference type="RefSeq" id="WP_136463126.1">
    <property type="nucleotide sequence ID" value="NZ_SRKY01000003.1"/>
</dbReference>
<evidence type="ECO:0000313" key="1">
    <source>
        <dbReference type="EMBL" id="THH35657.1"/>
    </source>
</evidence>
<comment type="caution">
    <text evidence="1">The sequence shown here is derived from an EMBL/GenBank/DDBJ whole genome shotgun (WGS) entry which is preliminary data.</text>
</comment>
<dbReference type="SUPFAM" id="SSF53448">
    <property type="entry name" value="Nucleotide-diphospho-sugar transferases"/>
    <property type="match status" value="1"/>
</dbReference>
<accession>A0A4S4NB21</accession>